<sequence length="133" mass="14592">MKFIECQTVVSFTSSFLSTIAARLMVLAVLPGVPRSTCPFSTGQSRSATQNPAYYDTECNTCEFTCILNANSDTAASAICIVIVDNRKSTSPFFCLCVATRRCFLQSKSRRRKCAAKTAVAVTSHVLCTRRRL</sequence>
<keyword evidence="2" id="KW-1185">Reference proteome</keyword>
<reference evidence="1" key="1">
    <citation type="journal article" date="2023" name="G3 (Bethesda)">
        <title>Whole genome assemblies of Zophobas morio and Tenebrio molitor.</title>
        <authorList>
            <person name="Kaur S."/>
            <person name="Stinson S.A."/>
            <person name="diCenzo G.C."/>
        </authorList>
    </citation>
    <scope>NUCLEOTIDE SEQUENCE</scope>
    <source>
        <strain evidence="1">QUZm001</strain>
    </source>
</reference>
<dbReference type="EMBL" id="JALNTZ010000005">
    <property type="protein sequence ID" value="KAJ3652112.1"/>
    <property type="molecule type" value="Genomic_DNA"/>
</dbReference>
<evidence type="ECO:0000313" key="1">
    <source>
        <dbReference type="EMBL" id="KAJ3652112.1"/>
    </source>
</evidence>
<protein>
    <submittedName>
        <fullName evidence="1">Uncharacterized protein</fullName>
    </submittedName>
</protein>
<comment type="caution">
    <text evidence="1">The sequence shown here is derived from an EMBL/GenBank/DDBJ whole genome shotgun (WGS) entry which is preliminary data.</text>
</comment>
<dbReference type="Proteomes" id="UP001168821">
    <property type="component" value="Unassembled WGS sequence"/>
</dbReference>
<evidence type="ECO:0000313" key="2">
    <source>
        <dbReference type="Proteomes" id="UP001168821"/>
    </source>
</evidence>
<gene>
    <name evidence="1" type="ORF">Zmor_018107</name>
</gene>
<accession>A0AA38I9W2</accession>
<proteinExistence type="predicted"/>
<dbReference type="AlphaFoldDB" id="A0AA38I9W2"/>
<organism evidence="1 2">
    <name type="scientific">Zophobas morio</name>
    <dbReference type="NCBI Taxonomy" id="2755281"/>
    <lineage>
        <taxon>Eukaryota</taxon>
        <taxon>Metazoa</taxon>
        <taxon>Ecdysozoa</taxon>
        <taxon>Arthropoda</taxon>
        <taxon>Hexapoda</taxon>
        <taxon>Insecta</taxon>
        <taxon>Pterygota</taxon>
        <taxon>Neoptera</taxon>
        <taxon>Endopterygota</taxon>
        <taxon>Coleoptera</taxon>
        <taxon>Polyphaga</taxon>
        <taxon>Cucujiformia</taxon>
        <taxon>Tenebrionidae</taxon>
        <taxon>Zophobas</taxon>
    </lineage>
</organism>
<name>A0AA38I9W2_9CUCU</name>